<organism evidence="2 3">
    <name type="scientific">Sandarakinorhabdus glacialis</name>
    <dbReference type="NCBI Taxonomy" id="1614636"/>
    <lineage>
        <taxon>Bacteria</taxon>
        <taxon>Pseudomonadati</taxon>
        <taxon>Pseudomonadota</taxon>
        <taxon>Alphaproteobacteria</taxon>
        <taxon>Sphingomonadales</taxon>
        <taxon>Sphingosinicellaceae</taxon>
        <taxon>Sandarakinorhabdus</taxon>
    </lineage>
</organism>
<keyword evidence="1" id="KW-1133">Transmembrane helix</keyword>
<feature type="transmembrane region" description="Helical" evidence="1">
    <location>
        <begin position="175"/>
        <end position="195"/>
    </location>
</feature>
<dbReference type="RefSeq" id="WP_188763211.1">
    <property type="nucleotide sequence ID" value="NZ_BMJM01000008.1"/>
</dbReference>
<accession>A0A916ZWA2</accession>
<feature type="transmembrane region" description="Helical" evidence="1">
    <location>
        <begin position="59"/>
        <end position="78"/>
    </location>
</feature>
<dbReference type="EMBL" id="BMJM01000008">
    <property type="protein sequence ID" value="GGE16843.1"/>
    <property type="molecule type" value="Genomic_DNA"/>
</dbReference>
<comment type="caution">
    <text evidence="2">The sequence shown here is derived from an EMBL/GenBank/DDBJ whole genome shotgun (WGS) entry which is preliminary data.</text>
</comment>
<name>A0A916ZWA2_9SPHN</name>
<reference evidence="2" key="2">
    <citation type="submission" date="2020-09" db="EMBL/GenBank/DDBJ databases">
        <authorList>
            <person name="Sun Q."/>
            <person name="Zhou Y."/>
        </authorList>
    </citation>
    <scope>NUCLEOTIDE SEQUENCE</scope>
    <source>
        <strain evidence="2">CGMCC 1.15519</strain>
    </source>
</reference>
<feature type="transmembrane region" description="Helical" evidence="1">
    <location>
        <begin position="146"/>
        <end position="168"/>
    </location>
</feature>
<sequence length="234" mass="24118">MTVEANSAGPARRTDVIVASGIAALVAVMLAMVMHHPVAGQADAVALVDSIAHQASANRLVHGTLAAAMMVMTSLMLGFAMRLDLARPHVLLGAVASALALVLICLAVLLDGFVASALATRCITIGGDCAVQTQALLRFSGLQIEFMTRLGLLALAGATALWAGDLVLRKDGARIAGTLGLISAMTQFGILVLGAERLNAHNLALIVSAQAIWYLGVGTVIVCRQGPYATARQD</sequence>
<evidence type="ECO:0000313" key="2">
    <source>
        <dbReference type="EMBL" id="GGE16843.1"/>
    </source>
</evidence>
<keyword evidence="1" id="KW-0472">Membrane</keyword>
<keyword evidence="1" id="KW-0812">Transmembrane</keyword>
<proteinExistence type="predicted"/>
<dbReference type="AlphaFoldDB" id="A0A916ZWA2"/>
<reference evidence="2" key="1">
    <citation type="journal article" date="2014" name="Int. J. Syst. Evol. Microbiol.">
        <title>Complete genome sequence of Corynebacterium casei LMG S-19264T (=DSM 44701T), isolated from a smear-ripened cheese.</title>
        <authorList>
            <consortium name="US DOE Joint Genome Institute (JGI-PGF)"/>
            <person name="Walter F."/>
            <person name="Albersmeier A."/>
            <person name="Kalinowski J."/>
            <person name="Ruckert C."/>
        </authorList>
    </citation>
    <scope>NUCLEOTIDE SEQUENCE</scope>
    <source>
        <strain evidence="2">CGMCC 1.15519</strain>
    </source>
</reference>
<feature type="transmembrane region" description="Helical" evidence="1">
    <location>
        <begin position="90"/>
        <end position="110"/>
    </location>
</feature>
<feature type="transmembrane region" description="Helical" evidence="1">
    <location>
        <begin position="16"/>
        <end position="39"/>
    </location>
</feature>
<feature type="transmembrane region" description="Helical" evidence="1">
    <location>
        <begin position="201"/>
        <end position="223"/>
    </location>
</feature>
<dbReference type="Proteomes" id="UP000635071">
    <property type="component" value="Unassembled WGS sequence"/>
</dbReference>
<evidence type="ECO:0008006" key="4">
    <source>
        <dbReference type="Google" id="ProtNLM"/>
    </source>
</evidence>
<evidence type="ECO:0000313" key="3">
    <source>
        <dbReference type="Proteomes" id="UP000635071"/>
    </source>
</evidence>
<evidence type="ECO:0000256" key="1">
    <source>
        <dbReference type="SAM" id="Phobius"/>
    </source>
</evidence>
<keyword evidence="3" id="KW-1185">Reference proteome</keyword>
<protein>
    <recommendedName>
        <fullName evidence="4">DUF4386 family protein</fullName>
    </recommendedName>
</protein>
<gene>
    <name evidence="2" type="ORF">GCM10011529_24100</name>
</gene>